<dbReference type="Pfam" id="PF00625">
    <property type="entry name" value="Guanylate_kin"/>
    <property type="match status" value="1"/>
</dbReference>
<dbReference type="Gene3D" id="3.30.63.10">
    <property type="entry name" value="Guanylate Kinase phosphate binding domain"/>
    <property type="match status" value="1"/>
</dbReference>
<dbReference type="Gene3D" id="3.40.50.300">
    <property type="entry name" value="P-loop containing nucleotide triphosphate hydrolases"/>
    <property type="match status" value="1"/>
</dbReference>
<dbReference type="SMART" id="SM00228">
    <property type="entry name" value="PDZ"/>
    <property type="match status" value="1"/>
</dbReference>
<dbReference type="SUPFAM" id="SSF50156">
    <property type="entry name" value="PDZ domain-like"/>
    <property type="match status" value="1"/>
</dbReference>
<dbReference type="CDD" id="cd06795">
    <property type="entry name" value="PDZ3_Dlg1-2-4-like"/>
    <property type="match status" value="1"/>
</dbReference>
<dbReference type="PANTHER" id="PTHR23119">
    <property type="entry name" value="DISCS LARGE"/>
    <property type="match status" value="1"/>
</dbReference>
<evidence type="ECO:0000313" key="10">
    <source>
        <dbReference type="Proteomes" id="UP000695000"/>
    </source>
</evidence>
<evidence type="ECO:0000256" key="1">
    <source>
        <dbReference type="ARBA" id="ARBA00004370"/>
    </source>
</evidence>
<comment type="subcellular location">
    <subcellularLocation>
        <location evidence="1">Membrane</location>
    </subcellularLocation>
</comment>
<dbReference type="InterPro" id="IPR036028">
    <property type="entry name" value="SH3-like_dom_sf"/>
</dbReference>
<sequence>MTKNKQQNFPLRSTFATLSRRFRKKDKLKRDVRTVVLTKGNSGLGFNIVGGEDGEGIFISFILAGGPADLCAELRRGDQIISVNGVNLRNATHEEAAQALKVSGTNQTVTIVVQYRPEEYNRFEAKIHDLKQQINQQVIGGVVGVGGGGGGGGGTLLRTSQKRSLYVRALFDYDPMKDDGLPSRGLAFHYGDILHVTNASDDEWWQARRVLNSGDEQGMGIVPSKKRWERKQRARDRSVKFQGHMPNILEKQSTLDRKKKNFSFSRKFPFMKSKDDKSEDGSDQEPFMLCYTQEDANSEGNEECVLSYEPVQQMQISYTRPVIVLGAMKDRINDDLISEFPDKFGSCVPHTTRPKREYEVDGRDYHFVASREQMEKDIQNHLFIEAGQYNDNLYGTSVASVREVADKGKHCILDVSGNAIKRLQVAQLYPVAIFIKPKSVESIMEMNKRMTEEQVKKTFERALKMEQEFGEYFTAVVQGDTPEDIYSAVKDVIGQQSGPKIWVPTKEKL</sequence>
<dbReference type="Gene3D" id="2.30.30.40">
    <property type="entry name" value="SH3 Domains"/>
    <property type="match status" value="2"/>
</dbReference>
<dbReference type="InterPro" id="IPR008145">
    <property type="entry name" value="GK/Ca_channel_bsu"/>
</dbReference>
<dbReference type="PROSITE" id="PS00856">
    <property type="entry name" value="GUANYLATE_KINASE_1"/>
    <property type="match status" value="1"/>
</dbReference>
<dbReference type="InterPro" id="IPR050614">
    <property type="entry name" value="Synaptic_Scaffolding_LAP-MAGUK"/>
</dbReference>
<keyword evidence="4" id="KW-0472">Membrane</keyword>
<dbReference type="CDD" id="cd00071">
    <property type="entry name" value="GMPK"/>
    <property type="match status" value="1"/>
</dbReference>
<evidence type="ECO:0000259" key="7">
    <source>
        <dbReference type="PROSITE" id="PS50002"/>
    </source>
</evidence>
<accession>A0ABM1NK95</accession>
<evidence type="ECO:0000259" key="9">
    <source>
        <dbReference type="PROSITE" id="PS50106"/>
    </source>
</evidence>
<feature type="compositionally biased region" description="Basic residues" evidence="6">
    <location>
        <begin position="225"/>
        <end position="234"/>
    </location>
</feature>
<dbReference type="RefSeq" id="XP_017787245.1">
    <property type="nucleotide sequence ID" value="XM_017931756.1"/>
</dbReference>
<dbReference type="Pfam" id="PF00018">
    <property type="entry name" value="SH3_1"/>
    <property type="match status" value="1"/>
</dbReference>
<dbReference type="GeneID" id="108569963"/>
<dbReference type="CDD" id="cd11861">
    <property type="entry name" value="SH3_DLG-like"/>
    <property type="match status" value="1"/>
</dbReference>
<evidence type="ECO:0000256" key="5">
    <source>
        <dbReference type="PROSITE-ProRule" id="PRU00192"/>
    </source>
</evidence>
<feature type="domain" description="Guanylate kinase-like" evidence="8">
    <location>
        <begin position="319"/>
        <end position="494"/>
    </location>
</feature>
<evidence type="ECO:0000256" key="6">
    <source>
        <dbReference type="SAM" id="MobiDB-lite"/>
    </source>
</evidence>
<dbReference type="PROSITE" id="PS50106">
    <property type="entry name" value="PDZ"/>
    <property type="match status" value="1"/>
</dbReference>
<name>A0ABM1NK95_NICVS</name>
<keyword evidence="2 5" id="KW-0728">SH3 domain</keyword>
<gene>
    <name evidence="11" type="primary">LOC108569963</name>
</gene>
<evidence type="ECO:0000256" key="4">
    <source>
        <dbReference type="ARBA" id="ARBA00023136"/>
    </source>
</evidence>
<dbReference type="SMART" id="SM00072">
    <property type="entry name" value="GuKc"/>
    <property type="match status" value="1"/>
</dbReference>
<dbReference type="SUPFAM" id="SSF50044">
    <property type="entry name" value="SH3-domain"/>
    <property type="match status" value="1"/>
</dbReference>
<evidence type="ECO:0000313" key="11">
    <source>
        <dbReference type="RefSeq" id="XP_017787245.1"/>
    </source>
</evidence>
<keyword evidence="3" id="KW-0677">Repeat</keyword>
<evidence type="ECO:0000256" key="2">
    <source>
        <dbReference type="ARBA" id="ARBA00022443"/>
    </source>
</evidence>
<dbReference type="PANTHER" id="PTHR23119:SF51">
    <property type="entry name" value="DISKS LARGE 1 TUMOR SUPPRESSOR PROTEIN"/>
    <property type="match status" value="1"/>
</dbReference>
<dbReference type="InterPro" id="IPR008144">
    <property type="entry name" value="Guanylate_kin-like_dom"/>
</dbReference>
<dbReference type="InterPro" id="IPR020590">
    <property type="entry name" value="Guanylate_kinase_CS"/>
</dbReference>
<protein>
    <submittedName>
        <fullName evidence="11">Disks large 1 tumor suppressor protein isoform X6</fullName>
    </submittedName>
</protein>
<dbReference type="Gene3D" id="2.30.42.10">
    <property type="match status" value="1"/>
</dbReference>
<dbReference type="PROSITE" id="PS50002">
    <property type="entry name" value="SH3"/>
    <property type="match status" value="1"/>
</dbReference>
<evidence type="ECO:0000256" key="3">
    <source>
        <dbReference type="ARBA" id="ARBA00022737"/>
    </source>
</evidence>
<organism evidence="10 11">
    <name type="scientific">Nicrophorus vespilloides</name>
    <name type="common">Boreal carrion beetle</name>
    <dbReference type="NCBI Taxonomy" id="110193"/>
    <lineage>
        <taxon>Eukaryota</taxon>
        <taxon>Metazoa</taxon>
        <taxon>Ecdysozoa</taxon>
        <taxon>Arthropoda</taxon>
        <taxon>Hexapoda</taxon>
        <taxon>Insecta</taxon>
        <taxon>Pterygota</taxon>
        <taxon>Neoptera</taxon>
        <taxon>Endopterygota</taxon>
        <taxon>Coleoptera</taxon>
        <taxon>Polyphaga</taxon>
        <taxon>Staphyliniformia</taxon>
        <taxon>Silphidae</taxon>
        <taxon>Nicrophorinae</taxon>
        <taxon>Nicrophorus</taxon>
    </lineage>
</organism>
<feature type="domain" description="PDZ" evidence="9">
    <location>
        <begin position="34"/>
        <end position="115"/>
    </location>
</feature>
<dbReference type="SUPFAM" id="SSF52540">
    <property type="entry name" value="P-loop containing nucleoside triphosphate hydrolases"/>
    <property type="match status" value="1"/>
</dbReference>
<dbReference type="InterPro" id="IPR001478">
    <property type="entry name" value="PDZ"/>
</dbReference>
<dbReference type="PROSITE" id="PS50052">
    <property type="entry name" value="GUANYLATE_KINASE_2"/>
    <property type="match status" value="1"/>
</dbReference>
<dbReference type="InterPro" id="IPR036034">
    <property type="entry name" value="PDZ_sf"/>
</dbReference>
<proteinExistence type="predicted"/>
<dbReference type="Proteomes" id="UP000695000">
    <property type="component" value="Unplaced"/>
</dbReference>
<dbReference type="SMART" id="SM00326">
    <property type="entry name" value="SH3"/>
    <property type="match status" value="1"/>
</dbReference>
<dbReference type="InterPro" id="IPR001452">
    <property type="entry name" value="SH3_domain"/>
</dbReference>
<reference evidence="11" key="1">
    <citation type="submission" date="2025-08" db="UniProtKB">
        <authorList>
            <consortium name="RefSeq"/>
        </authorList>
    </citation>
    <scope>IDENTIFICATION</scope>
    <source>
        <tissue evidence="11">Whole Larva</tissue>
    </source>
</reference>
<feature type="domain" description="SH3" evidence="7">
    <location>
        <begin position="162"/>
        <end position="232"/>
    </location>
</feature>
<evidence type="ECO:0000259" key="8">
    <source>
        <dbReference type="PROSITE" id="PS50052"/>
    </source>
</evidence>
<feature type="region of interest" description="Disordered" evidence="6">
    <location>
        <begin position="225"/>
        <end position="252"/>
    </location>
</feature>
<dbReference type="Pfam" id="PF00595">
    <property type="entry name" value="PDZ"/>
    <property type="match status" value="1"/>
</dbReference>
<dbReference type="InterPro" id="IPR027417">
    <property type="entry name" value="P-loop_NTPase"/>
</dbReference>
<keyword evidence="10" id="KW-1185">Reference proteome</keyword>